<dbReference type="Gene3D" id="3.80.10.10">
    <property type="entry name" value="Ribonuclease Inhibitor"/>
    <property type="match status" value="2"/>
</dbReference>
<keyword evidence="3" id="KW-0732">Signal</keyword>
<reference evidence="5" key="1">
    <citation type="journal article" date="2019" name="Int. J. Syst. Evol. Microbiol.">
        <title>The Global Catalogue of Microorganisms (GCM) 10K type strain sequencing project: providing services to taxonomists for standard genome sequencing and annotation.</title>
        <authorList>
            <consortium name="The Broad Institute Genomics Platform"/>
            <consortium name="The Broad Institute Genome Sequencing Center for Infectious Disease"/>
            <person name="Wu L."/>
            <person name="Ma J."/>
        </authorList>
    </citation>
    <scope>NUCLEOTIDE SEQUENCE [LARGE SCALE GENOMIC DNA]</scope>
    <source>
        <strain evidence="5">CCUG 50213</strain>
    </source>
</reference>
<dbReference type="InterPro" id="IPR013378">
    <property type="entry name" value="InlB-like_B-rpt"/>
</dbReference>
<dbReference type="Pfam" id="PF13306">
    <property type="entry name" value="LRR_5"/>
    <property type="match status" value="1"/>
</dbReference>
<dbReference type="InterPro" id="IPR042229">
    <property type="entry name" value="Listeria/Bacterioides_rpt_sf"/>
</dbReference>
<evidence type="ECO:0000256" key="2">
    <source>
        <dbReference type="SAM" id="Phobius"/>
    </source>
</evidence>
<dbReference type="RefSeq" id="WP_343959051.1">
    <property type="nucleotide sequence ID" value="NZ_BAAAKZ010000003.1"/>
</dbReference>
<dbReference type="PANTHER" id="PTHR45661:SF3">
    <property type="entry name" value="IG-LIKE DOMAIN-CONTAINING PROTEIN"/>
    <property type="match status" value="1"/>
</dbReference>
<dbReference type="InterPro" id="IPR053139">
    <property type="entry name" value="Surface_bspA-like"/>
</dbReference>
<dbReference type="InterPro" id="IPR032675">
    <property type="entry name" value="LRR_dom_sf"/>
</dbReference>
<name>A0ABW3TIS8_9MICO</name>
<organism evidence="4 5">
    <name type="scientific">Leucobacter albus</name>
    <dbReference type="NCBI Taxonomy" id="272210"/>
    <lineage>
        <taxon>Bacteria</taxon>
        <taxon>Bacillati</taxon>
        <taxon>Actinomycetota</taxon>
        <taxon>Actinomycetes</taxon>
        <taxon>Micrococcales</taxon>
        <taxon>Microbacteriaceae</taxon>
        <taxon>Leucobacter</taxon>
    </lineage>
</organism>
<dbReference type="Gene3D" id="2.60.40.4270">
    <property type="entry name" value="Listeria-Bacteroides repeat domain"/>
    <property type="match status" value="4"/>
</dbReference>
<feature type="transmembrane region" description="Helical" evidence="2">
    <location>
        <begin position="623"/>
        <end position="641"/>
    </location>
</feature>
<dbReference type="NCBIfam" id="TIGR01167">
    <property type="entry name" value="LPXTG_anchor"/>
    <property type="match status" value="1"/>
</dbReference>
<dbReference type="InterPro" id="IPR026906">
    <property type="entry name" value="LRR_5"/>
</dbReference>
<proteinExistence type="predicted"/>
<dbReference type="Pfam" id="PF09479">
    <property type="entry name" value="Flg_new"/>
    <property type="match status" value="4"/>
</dbReference>
<evidence type="ECO:0000313" key="4">
    <source>
        <dbReference type="EMBL" id="MFD1200651.1"/>
    </source>
</evidence>
<keyword evidence="2" id="KW-0812">Transmembrane</keyword>
<evidence type="ECO:0000256" key="3">
    <source>
        <dbReference type="SAM" id="SignalP"/>
    </source>
</evidence>
<dbReference type="PANTHER" id="PTHR45661">
    <property type="entry name" value="SURFACE ANTIGEN"/>
    <property type="match status" value="1"/>
</dbReference>
<dbReference type="NCBIfam" id="TIGR02543">
    <property type="entry name" value="List_Bact_rpt"/>
    <property type="match status" value="4"/>
</dbReference>
<feature type="chain" id="PRO_5045497485" evidence="3">
    <location>
        <begin position="38"/>
        <end position="650"/>
    </location>
</feature>
<evidence type="ECO:0000313" key="5">
    <source>
        <dbReference type="Proteomes" id="UP001597181"/>
    </source>
</evidence>
<keyword evidence="2" id="KW-0472">Membrane</keyword>
<sequence length="650" mass="67927">MNTHAGTSPRLTRLLALAVTVILATVGLLVTASPAHAAEVTTTVDGITYVADDTNVSAGATITGYTSTGGRSVTIPDTVTIGGTSYRVTAIGKYAFYNSQLTEVTIGNNVTTIGDSAFVYNRLTQVTFGDAVTTIGTVAFYGNGLTQVTLGDAVTSIGNSAFAYNPLTQVTLGDAVTTIGPSAFEFNQLAQVTIGDAVTSIGAYAFAHNRLTQVAFGDAVTSIGDSAFAHNRLTQVAFGDAVTSIGASAFASNAGLTEVTFTGAAPTSIVATESPTPSLGDPVGLVVYYPYEYDVSVTPGGYTTPLWHGYSTQPMINVYTVTFDSAGGSPVAAATVNESDPATEPTGPTRAGYTFTGWYTDEDATDAYDFEAPVTADLTLYAGWTISTYSVTFDTDEGNTIAPVTVEHGDRATAPADPTRDGYTFTGWYTDAAATDAYDFDAPVTWDVTLYAGWAINEYTVTFESVGGTVVTAVTVNEGDPVPAPAEPTRDGYEFTGWHTDAAATVPYDFTTAVNENATLYAGWEINEYTITFDTGAGTTVAPVKVKYGEPATAPADPTRDGYAFTGWYAEEDATEAYDFTSPVTGHVTLYAGWDKAAVEVPPAVTPPGTAMLPTTGGVFDPWLPLAALLLLAAGLSSIALRRFKQKRAR</sequence>
<feature type="signal peptide" evidence="3">
    <location>
        <begin position="1"/>
        <end position="37"/>
    </location>
</feature>
<keyword evidence="5" id="KW-1185">Reference proteome</keyword>
<evidence type="ECO:0000256" key="1">
    <source>
        <dbReference type="ARBA" id="ARBA00004196"/>
    </source>
</evidence>
<keyword evidence="2" id="KW-1133">Transmembrane helix</keyword>
<dbReference type="Proteomes" id="UP001597181">
    <property type="component" value="Unassembled WGS sequence"/>
</dbReference>
<dbReference type="EMBL" id="JBHTLY010000001">
    <property type="protein sequence ID" value="MFD1200651.1"/>
    <property type="molecule type" value="Genomic_DNA"/>
</dbReference>
<protein>
    <submittedName>
        <fullName evidence="4">InlB B-repeat-containing protein</fullName>
    </submittedName>
</protein>
<comment type="caution">
    <text evidence="4">The sequence shown here is derived from an EMBL/GenBank/DDBJ whole genome shotgun (WGS) entry which is preliminary data.</text>
</comment>
<comment type="subcellular location">
    <subcellularLocation>
        <location evidence="1">Cell envelope</location>
    </subcellularLocation>
</comment>
<gene>
    <name evidence="4" type="ORF">ACFQ3U_01920</name>
</gene>
<accession>A0ABW3TIS8</accession>